<feature type="compositionally biased region" description="Low complexity" evidence="1">
    <location>
        <begin position="209"/>
        <end position="227"/>
    </location>
</feature>
<dbReference type="EMBL" id="BAAATZ010000003">
    <property type="protein sequence ID" value="GAA2721163.1"/>
    <property type="molecule type" value="Genomic_DNA"/>
</dbReference>
<accession>A0ABP6GE97</accession>
<feature type="compositionally biased region" description="Low complexity" evidence="1">
    <location>
        <begin position="245"/>
        <end position="259"/>
    </location>
</feature>
<evidence type="ECO:0000256" key="2">
    <source>
        <dbReference type="SAM" id="SignalP"/>
    </source>
</evidence>
<dbReference type="RefSeq" id="WP_344449020.1">
    <property type="nucleotide sequence ID" value="NZ_BAAATZ010000003.1"/>
</dbReference>
<evidence type="ECO:0000313" key="4">
    <source>
        <dbReference type="Proteomes" id="UP001501842"/>
    </source>
</evidence>
<comment type="caution">
    <text evidence="3">The sequence shown here is derived from an EMBL/GenBank/DDBJ whole genome shotgun (WGS) entry which is preliminary data.</text>
</comment>
<dbReference type="Gene3D" id="2.60.40.1890">
    <property type="entry name" value="PCu(A)C copper chaperone"/>
    <property type="match status" value="1"/>
</dbReference>
<organism evidence="3 4">
    <name type="scientific">Actinocorallia aurantiaca</name>
    <dbReference type="NCBI Taxonomy" id="46204"/>
    <lineage>
        <taxon>Bacteria</taxon>
        <taxon>Bacillati</taxon>
        <taxon>Actinomycetota</taxon>
        <taxon>Actinomycetes</taxon>
        <taxon>Streptosporangiales</taxon>
        <taxon>Thermomonosporaceae</taxon>
        <taxon>Actinocorallia</taxon>
    </lineage>
</organism>
<evidence type="ECO:0000313" key="3">
    <source>
        <dbReference type="EMBL" id="GAA2721163.1"/>
    </source>
</evidence>
<evidence type="ECO:0008006" key="5">
    <source>
        <dbReference type="Google" id="ProtNLM"/>
    </source>
</evidence>
<reference evidence="4" key="1">
    <citation type="journal article" date="2019" name="Int. J. Syst. Evol. Microbiol.">
        <title>The Global Catalogue of Microorganisms (GCM) 10K type strain sequencing project: providing services to taxonomists for standard genome sequencing and annotation.</title>
        <authorList>
            <consortium name="The Broad Institute Genomics Platform"/>
            <consortium name="The Broad Institute Genome Sequencing Center for Infectious Disease"/>
            <person name="Wu L."/>
            <person name="Ma J."/>
        </authorList>
    </citation>
    <scope>NUCLEOTIDE SEQUENCE [LARGE SCALE GENOMIC DNA]</scope>
    <source>
        <strain evidence="4">JCM 8201</strain>
    </source>
</reference>
<feature type="region of interest" description="Disordered" evidence="1">
    <location>
        <begin position="115"/>
        <end position="164"/>
    </location>
</feature>
<name>A0ABP6GE97_9ACTN</name>
<feature type="region of interest" description="Disordered" evidence="1">
    <location>
        <begin position="209"/>
        <end position="271"/>
    </location>
</feature>
<evidence type="ECO:0000256" key="1">
    <source>
        <dbReference type="SAM" id="MobiDB-lite"/>
    </source>
</evidence>
<sequence length="271" mass="27272">MIRKVALLAVAGSLALTGCGAGTNAESSKPTQLTEGVNFSQHGIDVRNLFVLGPVPGAKLPIGSSLSVYGSLINNASSESDALTGVTVEGGLVELGTVKGGAVELPAHEAVNLAQPAGQASPSASPSAAGATTEPSQTPASPSQAPTGQAPTGQAEEKSQDGGSAVVLKNTKKVFFGGEYLRLTLQFRNAQAITVSVQVIPAQGEYSTLAPATKTTPSPSQTASPSTEGEHGEHGEEAGEHGETTVEATPAANPTATATKKAKKKQEQHES</sequence>
<dbReference type="InterPro" id="IPR036182">
    <property type="entry name" value="PCuAC_sf"/>
</dbReference>
<keyword evidence="2" id="KW-0732">Signal</keyword>
<gene>
    <name evidence="3" type="ORF">GCM10010439_10800</name>
</gene>
<proteinExistence type="predicted"/>
<dbReference type="Proteomes" id="UP001501842">
    <property type="component" value="Unassembled WGS sequence"/>
</dbReference>
<protein>
    <recommendedName>
        <fullName evidence="5">Lipoprotein</fullName>
    </recommendedName>
</protein>
<feature type="compositionally biased region" description="Low complexity" evidence="1">
    <location>
        <begin position="115"/>
        <end position="147"/>
    </location>
</feature>
<feature type="signal peptide" evidence="2">
    <location>
        <begin position="1"/>
        <end position="21"/>
    </location>
</feature>
<keyword evidence="4" id="KW-1185">Reference proteome</keyword>
<feature type="chain" id="PRO_5047436239" description="Lipoprotein" evidence="2">
    <location>
        <begin position="22"/>
        <end position="271"/>
    </location>
</feature>
<feature type="compositionally biased region" description="Basic and acidic residues" evidence="1">
    <location>
        <begin position="228"/>
        <end position="244"/>
    </location>
</feature>
<dbReference type="PROSITE" id="PS51257">
    <property type="entry name" value="PROKAR_LIPOPROTEIN"/>
    <property type="match status" value="1"/>
</dbReference>